<dbReference type="OrthoDB" id="65224at2759"/>
<reference evidence="1 2" key="1">
    <citation type="journal article" date="2014" name="Genome Biol. Evol.">
        <title>The secreted proteins of Achlya hypogyna and Thraustotheca clavata identify the ancestral oomycete secretome and reveal gene acquisitions by horizontal gene transfer.</title>
        <authorList>
            <person name="Misner I."/>
            <person name="Blouin N."/>
            <person name="Leonard G."/>
            <person name="Richards T.A."/>
            <person name="Lane C.E."/>
        </authorList>
    </citation>
    <scope>NUCLEOTIDE SEQUENCE [LARGE SCALE GENOMIC DNA]</scope>
    <source>
        <strain evidence="1 2">ATCC 48635</strain>
    </source>
</reference>
<keyword evidence="2" id="KW-1185">Reference proteome</keyword>
<dbReference type="AlphaFoldDB" id="A0A1V9YUG6"/>
<evidence type="ECO:0008006" key="3">
    <source>
        <dbReference type="Google" id="ProtNLM"/>
    </source>
</evidence>
<name>A0A1V9YUG6_ACHHY</name>
<comment type="caution">
    <text evidence="1">The sequence shown here is derived from an EMBL/GenBank/DDBJ whole genome shotgun (WGS) entry which is preliminary data.</text>
</comment>
<proteinExistence type="predicted"/>
<accession>A0A1V9YUG6</accession>
<dbReference type="Proteomes" id="UP000243579">
    <property type="component" value="Unassembled WGS sequence"/>
</dbReference>
<organism evidence="1 2">
    <name type="scientific">Achlya hypogyna</name>
    <name type="common">Oomycete</name>
    <name type="synonym">Protoachlya hypogyna</name>
    <dbReference type="NCBI Taxonomy" id="1202772"/>
    <lineage>
        <taxon>Eukaryota</taxon>
        <taxon>Sar</taxon>
        <taxon>Stramenopiles</taxon>
        <taxon>Oomycota</taxon>
        <taxon>Saprolegniomycetes</taxon>
        <taxon>Saprolegniales</taxon>
        <taxon>Achlyaceae</taxon>
        <taxon>Achlya</taxon>
    </lineage>
</organism>
<gene>
    <name evidence="1" type="ORF">ACHHYP_06424</name>
</gene>
<evidence type="ECO:0000313" key="2">
    <source>
        <dbReference type="Proteomes" id="UP000243579"/>
    </source>
</evidence>
<sequence>MVEADRAERRRLVLRLRNRAKQKRKRARFLGERERLLAQVAEMQLVLSQPRSGSSSLLPWKDVAGGLAQASVESRLSLEALRDRCERLYMLGQSMGRWVESLTRRSNIPEVVRPFTTMTVQLLADPDARRLGLDWYTQHLYHNTDRMLALCAFPSEGVVRDISVMDHEHGVSDILGRIQIDCALSLDDTYAALHTKIWDELRGDTQASWSEFLDTELVQSIDPKMVYRRTAIAADESNYYVGREFKSENRIVFLFGNFSQDELQPENQRWRPRMFWYVLERMGPTQTRIKLVLYNGPKVHCGVIVPWKADVDWAGGDASSIPEHEQFVRYQRWVNQDWKAMLESDFAVLTLQPH</sequence>
<evidence type="ECO:0000313" key="1">
    <source>
        <dbReference type="EMBL" id="OQR89200.1"/>
    </source>
</evidence>
<protein>
    <recommendedName>
        <fullName evidence="3">BZIP domain-containing protein</fullName>
    </recommendedName>
</protein>
<dbReference type="EMBL" id="JNBR01000894">
    <property type="protein sequence ID" value="OQR89200.1"/>
    <property type="molecule type" value="Genomic_DNA"/>
</dbReference>